<comment type="caution">
    <text evidence="2">The sequence shown here is derived from an EMBL/GenBank/DDBJ whole genome shotgun (WGS) entry which is preliminary data.</text>
</comment>
<accession>A0AAV3Y875</accession>
<name>A0AAV3Y875_9GAST</name>
<feature type="region of interest" description="Disordered" evidence="1">
    <location>
        <begin position="38"/>
        <end position="395"/>
    </location>
</feature>
<evidence type="ECO:0000256" key="1">
    <source>
        <dbReference type="SAM" id="MobiDB-lite"/>
    </source>
</evidence>
<feature type="compositionally biased region" description="Polar residues" evidence="1">
    <location>
        <begin position="138"/>
        <end position="154"/>
    </location>
</feature>
<organism evidence="2 3">
    <name type="scientific">Plakobranchus ocellatus</name>
    <dbReference type="NCBI Taxonomy" id="259542"/>
    <lineage>
        <taxon>Eukaryota</taxon>
        <taxon>Metazoa</taxon>
        <taxon>Spiralia</taxon>
        <taxon>Lophotrochozoa</taxon>
        <taxon>Mollusca</taxon>
        <taxon>Gastropoda</taxon>
        <taxon>Heterobranchia</taxon>
        <taxon>Euthyneura</taxon>
        <taxon>Panpulmonata</taxon>
        <taxon>Sacoglossa</taxon>
        <taxon>Placobranchoidea</taxon>
        <taxon>Plakobranchidae</taxon>
        <taxon>Plakobranchus</taxon>
    </lineage>
</organism>
<feature type="compositionally biased region" description="Polar residues" evidence="1">
    <location>
        <begin position="79"/>
        <end position="99"/>
    </location>
</feature>
<feature type="compositionally biased region" description="Basic and acidic residues" evidence="1">
    <location>
        <begin position="221"/>
        <end position="230"/>
    </location>
</feature>
<keyword evidence="3" id="KW-1185">Reference proteome</keyword>
<protein>
    <submittedName>
        <fullName evidence="2">Uncharacterized protein</fullName>
    </submittedName>
</protein>
<evidence type="ECO:0000313" key="2">
    <source>
        <dbReference type="EMBL" id="GFN78453.1"/>
    </source>
</evidence>
<sequence length="395" mass="44166">MLQYFNNTKKTQTNIAIVKIGFFFHIWKSFFSKVPQNKAPEAKKLNLDRGVSEKEEKSAKGTKAEKIKPEHGKHPTDAKGSTSPVSKKRTSSPLKQKNVSPPKCEEDSPIKVRKRVKRLVIESDDEDDTAEKVESQPKKTSSGGSDQNHVTPQKTKVEEAAAEEKEKEVIQSTLSPAVRDNITVTPEKTPGGFYNRKTAKKSILGQSGTKRKVLDSPDEGNESKKSKGYDSDQNQSDVRDEDKNRNSAADEKCKPVLEEDSVEEKHMETEVNEHTKNSTHEEPADDCSDKRSKKTSQKKTSEEKKEKNKKRSPKCRRSLETDGKSPVQKEKPVKAKDANEEKKPKELGKESNQNNGKSTVQSFFAPKSAKTNEVAPETSKSSTNKQGPSTQEVKR</sequence>
<feature type="compositionally biased region" description="Basic and acidic residues" evidence="1">
    <location>
        <begin position="317"/>
        <end position="349"/>
    </location>
</feature>
<feature type="compositionally biased region" description="Basic and acidic residues" evidence="1">
    <location>
        <begin position="155"/>
        <end position="169"/>
    </location>
</feature>
<evidence type="ECO:0000313" key="3">
    <source>
        <dbReference type="Proteomes" id="UP000735302"/>
    </source>
</evidence>
<proteinExistence type="predicted"/>
<feature type="compositionally biased region" description="Basic and acidic residues" evidence="1">
    <location>
        <begin position="237"/>
        <end position="290"/>
    </location>
</feature>
<feature type="compositionally biased region" description="Polar residues" evidence="1">
    <location>
        <begin position="378"/>
        <end position="395"/>
    </location>
</feature>
<reference evidence="2 3" key="1">
    <citation type="journal article" date="2021" name="Elife">
        <title>Chloroplast acquisition without the gene transfer in kleptoplastic sea slugs, Plakobranchus ocellatus.</title>
        <authorList>
            <person name="Maeda T."/>
            <person name="Takahashi S."/>
            <person name="Yoshida T."/>
            <person name="Shimamura S."/>
            <person name="Takaki Y."/>
            <person name="Nagai Y."/>
            <person name="Toyoda A."/>
            <person name="Suzuki Y."/>
            <person name="Arimoto A."/>
            <person name="Ishii H."/>
            <person name="Satoh N."/>
            <person name="Nishiyama T."/>
            <person name="Hasebe M."/>
            <person name="Maruyama T."/>
            <person name="Minagawa J."/>
            <person name="Obokata J."/>
            <person name="Shigenobu S."/>
        </authorList>
    </citation>
    <scope>NUCLEOTIDE SEQUENCE [LARGE SCALE GENOMIC DNA]</scope>
</reference>
<dbReference type="Proteomes" id="UP000735302">
    <property type="component" value="Unassembled WGS sequence"/>
</dbReference>
<feature type="compositionally biased region" description="Basic and acidic residues" evidence="1">
    <location>
        <begin position="40"/>
        <end position="77"/>
    </location>
</feature>
<gene>
    <name evidence="2" type="ORF">PoB_000495900</name>
</gene>
<feature type="compositionally biased region" description="Polar residues" evidence="1">
    <location>
        <begin position="350"/>
        <end position="362"/>
    </location>
</feature>
<dbReference type="EMBL" id="BLXT01000588">
    <property type="protein sequence ID" value="GFN78453.1"/>
    <property type="molecule type" value="Genomic_DNA"/>
</dbReference>
<dbReference type="AlphaFoldDB" id="A0AAV3Y875"/>
<feature type="compositionally biased region" description="Basic residues" evidence="1">
    <location>
        <begin position="307"/>
        <end position="316"/>
    </location>
</feature>